<dbReference type="InterPro" id="IPR050490">
    <property type="entry name" value="Bact_solute-bd_prot1"/>
</dbReference>
<comment type="caution">
    <text evidence="2">The sequence shown here is derived from an EMBL/GenBank/DDBJ whole genome shotgun (WGS) entry which is preliminary data.</text>
</comment>
<protein>
    <submittedName>
        <fullName evidence="2">Extracellular solute-binding protein</fullName>
    </submittedName>
</protein>
<dbReference type="Proteomes" id="UP001501736">
    <property type="component" value="Unassembled WGS sequence"/>
</dbReference>
<dbReference type="EMBL" id="BAAAYG010000003">
    <property type="protein sequence ID" value="GAA3282570.1"/>
    <property type="molecule type" value="Genomic_DNA"/>
</dbReference>
<evidence type="ECO:0000256" key="1">
    <source>
        <dbReference type="SAM" id="MobiDB-lite"/>
    </source>
</evidence>
<evidence type="ECO:0000313" key="3">
    <source>
        <dbReference type="Proteomes" id="UP001501736"/>
    </source>
</evidence>
<dbReference type="InterPro" id="IPR006059">
    <property type="entry name" value="SBP"/>
</dbReference>
<feature type="region of interest" description="Disordered" evidence="1">
    <location>
        <begin position="396"/>
        <end position="415"/>
    </location>
</feature>
<keyword evidence="3" id="KW-1185">Reference proteome</keyword>
<dbReference type="PANTHER" id="PTHR43649:SF11">
    <property type="entry name" value="ABC TRANSPORTER SUBSTRATE-BINDING PROTEIN YESO-RELATED"/>
    <property type="match status" value="1"/>
</dbReference>
<dbReference type="Pfam" id="PF01547">
    <property type="entry name" value="SBP_bac_1"/>
    <property type="match status" value="1"/>
</dbReference>
<dbReference type="PANTHER" id="PTHR43649">
    <property type="entry name" value="ARABINOSE-BINDING PROTEIN-RELATED"/>
    <property type="match status" value="1"/>
</dbReference>
<dbReference type="SUPFAM" id="SSF53850">
    <property type="entry name" value="Periplasmic binding protein-like II"/>
    <property type="match status" value="1"/>
</dbReference>
<gene>
    <name evidence="2" type="ORF">GCM10020260_09840</name>
</gene>
<reference evidence="3" key="1">
    <citation type="journal article" date="2019" name="Int. J. Syst. Evol. Microbiol.">
        <title>The Global Catalogue of Microorganisms (GCM) 10K type strain sequencing project: providing services to taxonomists for standard genome sequencing and annotation.</title>
        <authorList>
            <consortium name="The Broad Institute Genomics Platform"/>
            <consortium name="The Broad Institute Genome Sequencing Center for Infectious Disease"/>
            <person name="Wu L."/>
            <person name="Ma J."/>
        </authorList>
    </citation>
    <scope>NUCLEOTIDE SEQUENCE [LARGE SCALE GENOMIC DNA]</scope>
    <source>
        <strain evidence="3">JCM 11483</strain>
    </source>
</reference>
<dbReference type="Gene3D" id="3.40.190.10">
    <property type="entry name" value="Periplasmic binding protein-like II"/>
    <property type="match status" value="2"/>
</dbReference>
<proteinExistence type="predicted"/>
<organism evidence="2 3">
    <name type="scientific">Nesterenkonia halobia</name>
    <dbReference type="NCBI Taxonomy" id="37922"/>
    <lineage>
        <taxon>Bacteria</taxon>
        <taxon>Bacillati</taxon>
        <taxon>Actinomycetota</taxon>
        <taxon>Actinomycetes</taxon>
        <taxon>Micrococcales</taxon>
        <taxon>Micrococcaceae</taxon>
        <taxon>Nesterenkonia</taxon>
    </lineage>
</organism>
<name>A0ABP6RAP5_9MICC</name>
<evidence type="ECO:0000313" key="2">
    <source>
        <dbReference type="EMBL" id="GAA3282570.1"/>
    </source>
</evidence>
<sequence length="448" mass="47427">MTRAARLSPTDPSTRPCPPPRPRRLRRGAAATALTAALLAVAGCSGDGDGGDGGSDEPLTVVWWGSPERTELTQEALSVFEEQSGAAVEGQSVDFGGYFDRLATQFAGGDAPDVFTLGGAYPAEYAQRGALLDLTTVDEHLDLDALDATALENGQVDGAQYGLSTGSNALAMIVNPDLVDEAGVERPDPQTWTWDDFAAFTEEISAHTDDDTYGTATTLTHDSIEAFARQQGEKLYTEDGEIGVSEESLAEFFGRAQELTEAGAAPGAAMITELEDASVEQTLMGTGRAATMLTWSNSLSTLSTTSGSDLELWPLPGESDTAGVWQQSSQFFSISADTEQPEQAAELLDFLVNSQEAVDILGLDRGVPDNPERRAGLEGQLDADSQEEVEYIDQVASRDTAPRPIGPTGSTDVDSVTSRVTAELLHGRIDPSEAAATWLEEARAAVEQ</sequence>
<accession>A0ABP6RAP5</accession>
<feature type="region of interest" description="Disordered" evidence="1">
    <location>
        <begin position="1"/>
        <end position="24"/>
    </location>
</feature>
<dbReference type="RefSeq" id="WP_344718774.1">
    <property type="nucleotide sequence ID" value="NZ_BAAAYG010000003.1"/>
</dbReference>